<dbReference type="EMBL" id="JAOQAZ010000023">
    <property type="protein sequence ID" value="KAJ4253748.1"/>
    <property type="molecule type" value="Genomic_DNA"/>
</dbReference>
<evidence type="ECO:0000313" key="2">
    <source>
        <dbReference type="Proteomes" id="UP001152049"/>
    </source>
</evidence>
<comment type="caution">
    <text evidence="1">The sequence shown here is derived from an EMBL/GenBank/DDBJ whole genome shotgun (WGS) entry which is preliminary data.</text>
</comment>
<dbReference type="OrthoDB" id="3431997at2759"/>
<reference evidence="1" key="1">
    <citation type="submission" date="2022-09" db="EMBL/GenBank/DDBJ databases">
        <title>Fusarium specimens isolated from Avocado Roots.</title>
        <authorList>
            <person name="Stajich J."/>
            <person name="Roper C."/>
            <person name="Heimlech-Rivalta G."/>
        </authorList>
    </citation>
    <scope>NUCLEOTIDE SEQUENCE</scope>
    <source>
        <strain evidence="1">CF00136</strain>
    </source>
</reference>
<evidence type="ECO:0000313" key="1">
    <source>
        <dbReference type="EMBL" id="KAJ4253748.1"/>
    </source>
</evidence>
<protein>
    <submittedName>
        <fullName evidence="1">Uncharacterized protein</fullName>
    </submittedName>
</protein>
<sequence>MQGQMQIQPRGSARFKVVGLSFHSRYECKPENTSDEPSPYTIGISNNPKKRPDLALTVGGVSVATRYLPETSKHYNSDPKIFRIGLGNLSDVYWIAMLYQGKDKYGWSFAFNIPTTGQPVQVTWKKDKNVVVNDMSASRPKWPGHGDFYESHYGIRSQRGLAFEAAVIMSLLYIYVFQKCDEEKRSGTASAADSAAAKG</sequence>
<dbReference type="AlphaFoldDB" id="A0A9W8RRM2"/>
<dbReference type="Proteomes" id="UP001152049">
    <property type="component" value="Unassembled WGS sequence"/>
</dbReference>
<name>A0A9W8RRM2_9HYPO</name>
<gene>
    <name evidence="1" type="ORF">NW762_010142</name>
</gene>
<organism evidence="1 2">
    <name type="scientific">Fusarium torreyae</name>
    <dbReference type="NCBI Taxonomy" id="1237075"/>
    <lineage>
        <taxon>Eukaryota</taxon>
        <taxon>Fungi</taxon>
        <taxon>Dikarya</taxon>
        <taxon>Ascomycota</taxon>
        <taxon>Pezizomycotina</taxon>
        <taxon>Sordariomycetes</taxon>
        <taxon>Hypocreomycetidae</taxon>
        <taxon>Hypocreales</taxon>
        <taxon>Nectriaceae</taxon>
        <taxon>Fusarium</taxon>
    </lineage>
</organism>
<accession>A0A9W8RRM2</accession>
<keyword evidence="2" id="KW-1185">Reference proteome</keyword>
<proteinExistence type="predicted"/>